<feature type="chain" id="PRO_5042906354" description="Peptidase S1 domain-containing protein" evidence="6">
    <location>
        <begin position="18"/>
        <end position="254"/>
    </location>
</feature>
<sequence>MKLFAAVFCALLAVCVAEVSQRIVGGTTATYGEHPYICSLQRQSGSSWYHICGSVIWNNNNVVTAAHCLSGSANSLRVVCGLHRISNTDSYQVTRYLSSYTNHPSYNGNANGFPNDIAVMRLSSALSFNNYVNKITFATSGTFAGQSCKLSGWGRLVGGGATANTLQKVNMTALSHSECVSRWGSSYINSGHICFYEGSGTSACNGDSGGPVRCGSTLTGVTSWGQSTCGGTYPSVYTRVSYFNSWLVSQAGSQ</sequence>
<evidence type="ECO:0000256" key="6">
    <source>
        <dbReference type="SAM" id="SignalP"/>
    </source>
</evidence>
<dbReference type="AlphaFoldDB" id="A0AAN9AV75"/>
<evidence type="ECO:0000256" key="4">
    <source>
        <dbReference type="ARBA" id="ARBA00022825"/>
    </source>
</evidence>
<dbReference type="FunFam" id="2.40.10.10:FF:000068">
    <property type="entry name" value="transmembrane protease serine 2"/>
    <property type="match status" value="1"/>
</dbReference>
<evidence type="ECO:0000256" key="3">
    <source>
        <dbReference type="ARBA" id="ARBA00022801"/>
    </source>
</evidence>
<dbReference type="PANTHER" id="PTHR24276:SF98">
    <property type="entry name" value="FI18310P1-RELATED"/>
    <property type="match status" value="1"/>
</dbReference>
<keyword evidence="4" id="KW-0720">Serine protease</keyword>
<dbReference type="InterPro" id="IPR001254">
    <property type="entry name" value="Trypsin_dom"/>
</dbReference>
<reference evidence="8 9" key="1">
    <citation type="submission" date="2024-02" db="EMBL/GenBank/DDBJ databases">
        <title>Chromosome-scale genome assembly of the rough periwinkle Littorina saxatilis.</title>
        <authorList>
            <person name="De Jode A."/>
            <person name="Faria R."/>
            <person name="Formenti G."/>
            <person name="Sims Y."/>
            <person name="Smith T.P."/>
            <person name="Tracey A."/>
            <person name="Wood J.M.D."/>
            <person name="Zagrodzka Z.B."/>
            <person name="Johannesson K."/>
            <person name="Butlin R.K."/>
            <person name="Leder E.H."/>
        </authorList>
    </citation>
    <scope>NUCLEOTIDE SEQUENCE [LARGE SCALE GENOMIC DNA]</scope>
    <source>
        <strain evidence="8">Snail1</strain>
        <tissue evidence="8">Muscle</tissue>
    </source>
</reference>
<dbReference type="PRINTS" id="PR00722">
    <property type="entry name" value="CHYMOTRYPSIN"/>
</dbReference>
<keyword evidence="6" id="KW-0732">Signal</keyword>
<dbReference type="GO" id="GO:0004252">
    <property type="term" value="F:serine-type endopeptidase activity"/>
    <property type="evidence" value="ECO:0007669"/>
    <property type="project" value="InterPro"/>
</dbReference>
<name>A0AAN9AV75_9CAEN</name>
<keyword evidence="5" id="KW-1015">Disulfide bond</keyword>
<evidence type="ECO:0000313" key="9">
    <source>
        <dbReference type="Proteomes" id="UP001374579"/>
    </source>
</evidence>
<dbReference type="PROSITE" id="PS00134">
    <property type="entry name" value="TRYPSIN_HIS"/>
    <property type="match status" value="1"/>
</dbReference>
<dbReference type="InterPro" id="IPR001314">
    <property type="entry name" value="Peptidase_S1A"/>
</dbReference>
<gene>
    <name evidence="8" type="ORF">V1264_007639</name>
</gene>
<dbReference type="SUPFAM" id="SSF50494">
    <property type="entry name" value="Trypsin-like serine proteases"/>
    <property type="match status" value="1"/>
</dbReference>
<dbReference type="Proteomes" id="UP001374579">
    <property type="component" value="Unassembled WGS sequence"/>
</dbReference>
<dbReference type="InterPro" id="IPR009003">
    <property type="entry name" value="Peptidase_S1_PA"/>
</dbReference>
<comment type="caution">
    <text evidence="8">The sequence shown here is derived from an EMBL/GenBank/DDBJ whole genome shotgun (WGS) entry which is preliminary data.</text>
</comment>
<keyword evidence="9" id="KW-1185">Reference proteome</keyword>
<dbReference type="Pfam" id="PF00089">
    <property type="entry name" value="Trypsin"/>
    <property type="match status" value="1"/>
</dbReference>
<feature type="domain" description="Peptidase S1" evidence="7">
    <location>
        <begin position="23"/>
        <end position="252"/>
    </location>
</feature>
<dbReference type="PROSITE" id="PS50240">
    <property type="entry name" value="TRYPSIN_DOM"/>
    <property type="match status" value="1"/>
</dbReference>
<evidence type="ECO:0000256" key="2">
    <source>
        <dbReference type="ARBA" id="ARBA00022670"/>
    </source>
</evidence>
<evidence type="ECO:0000259" key="7">
    <source>
        <dbReference type="PROSITE" id="PS50240"/>
    </source>
</evidence>
<comment type="similarity">
    <text evidence="1">Belongs to the peptidase S1 family.</text>
</comment>
<dbReference type="PANTHER" id="PTHR24276">
    <property type="entry name" value="POLYSERASE-RELATED"/>
    <property type="match status" value="1"/>
</dbReference>
<dbReference type="CDD" id="cd00190">
    <property type="entry name" value="Tryp_SPc"/>
    <property type="match status" value="1"/>
</dbReference>
<evidence type="ECO:0000256" key="5">
    <source>
        <dbReference type="ARBA" id="ARBA00023157"/>
    </source>
</evidence>
<keyword evidence="3" id="KW-0378">Hydrolase</keyword>
<evidence type="ECO:0000313" key="8">
    <source>
        <dbReference type="EMBL" id="KAK7093960.1"/>
    </source>
</evidence>
<keyword evidence="2" id="KW-0645">Protease</keyword>
<dbReference type="EMBL" id="JBAMIC010000019">
    <property type="protein sequence ID" value="KAK7093960.1"/>
    <property type="molecule type" value="Genomic_DNA"/>
</dbReference>
<dbReference type="InterPro" id="IPR018114">
    <property type="entry name" value="TRYPSIN_HIS"/>
</dbReference>
<evidence type="ECO:0000256" key="1">
    <source>
        <dbReference type="ARBA" id="ARBA00007664"/>
    </source>
</evidence>
<dbReference type="FunFam" id="2.40.10.10:FF:000036">
    <property type="entry name" value="Trypsin beta"/>
    <property type="match status" value="1"/>
</dbReference>
<feature type="signal peptide" evidence="6">
    <location>
        <begin position="1"/>
        <end position="17"/>
    </location>
</feature>
<protein>
    <recommendedName>
        <fullName evidence="7">Peptidase S1 domain-containing protein</fullName>
    </recommendedName>
</protein>
<organism evidence="8 9">
    <name type="scientific">Littorina saxatilis</name>
    <dbReference type="NCBI Taxonomy" id="31220"/>
    <lineage>
        <taxon>Eukaryota</taxon>
        <taxon>Metazoa</taxon>
        <taxon>Spiralia</taxon>
        <taxon>Lophotrochozoa</taxon>
        <taxon>Mollusca</taxon>
        <taxon>Gastropoda</taxon>
        <taxon>Caenogastropoda</taxon>
        <taxon>Littorinimorpha</taxon>
        <taxon>Littorinoidea</taxon>
        <taxon>Littorinidae</taxon>
        <taxon>Littorina</taxon>
    </lineage>
</organism>
<accession>A0AAN9AV75</accession>
<dbReference type="Gene3D" id="2.40.10.10">
    <property type="entry name" value="Trypsin-like serine proteases"/>
    <property type="match status" value="1"/>
</dbReference>
<dbReference type="SMART" id="SM00020">
    <property type="entry name" value="Tryp_SPc"/>
    <property type="match status" value="1"/>
</dbReference>
<proteinExistence type="inferred from homology"/>
<dbReference type="InterPro" id="IPR050430">
    <property type="entry name" value="Peptidase_S1"/>
</dbReference>
<dbReference type="GO" id="GO:0006508">
    <property type="term" value="P:proteolysis"/>
    <property type="evidence" value="ECO:0007669"/>
    <property type="project" value="UniProtKB-KW"/>
</dbReference>
<dbReference type="InterPro" id="IPR043504">
    <property type="entry name" value="Peptidase_S1_PA_chymotrypsin"/>
</dbReference>